<organism evidence="1 2">
    <name type="scientific">Candidatus Gottesmanbacteria bacterium RIFCSPHIGHO2_01_FULL_42_12</name>
    <dbReference type="NCBI Taxonomy" id="1798377"/>
    <lineage>
        <taxon>Bacteria</taxon>
        <taxon>Candidatus Gottesmaniibacteriota</taxon>
    </lineage>
</organism>
<proteinExistence type="predicted"/>
<dbReference type="Proteomes" id="UP000178681">
    <property type="component" value="Unassembled WGS sequence"/>
</dbReference>
<accession>A0A1F5Z4T5</accession>
<name>A0A1F5Z4T5_9BACT</name>
<gene>
    <name evidence="1" type="ORF">A2872_02560</name>
</gene>
<evidence type="ECO:0000313" key="2">
    <source>
        <dbReference type="Proteomes" id="UP000178681"/>
    </source>
</evidence>
<sequence length="61" mass="6404">MVVPAVLVGLVVTLIITLTVANNKTHFFGKAGTTVTTTTDSIVASDDSYVDADLINLPEKL</sequence>
<reference evidence="1 2" key="1">
    <citation type="journal article" date="2016" name="Nat. Commun.">
        <title>Thousands of microbial genomes shed light on interconnected biogeochemical processes in an aquifer system.</title>
        <authorList>
            <person name="Anantharaman K."/>
            <person name="Brown C.T."/>
            <person name="Hug L.A."/>
            <person name="Sharon I."/>
            <person name="Castelle C.J."/>
            <person name="Probst A.J."/>
            <person name="Thomas B.C."/>
            <person name="Singh A."/>
            <person name="Wilkins M.J."/>
            <person name="Karaoz U."/>
            <person name="Brodie E.L."/>
            <person name="Williams K.H."/>
            <person name="Hubbard S.S."/>
            <person name="Banfield J.F."/>
        </authorList>
    </citation>
    <scope>NUCLEOTIDE SEQUENCE [LARGE SCALE GENOMIC DNA]</scope>
</reference>
<dbReference type="AlphaFoldDB" id="A0A1F5Z4T5"/>
<comment type="caution">
    <text evidence="1">The sequence shown here is derived from an EMBL/GenBank/DDBJ whole genome shotgun (WGS) entry which is preliminary data.</text>
</comment>
<protein>
    <submittedName>
        <fullName evidence="1">Uncharacterized protein</fullName>
    </submittedName>
</protein>
<evidence type="ECO:0000313" key="1">
    <source>
        <dbReference type="EMBL" id="OGG07460.1"/>
    </source>
</evidence>
<dbReference type="EMBL" id="MFJG01000005">
    <property type="protein sequence ID" value="OGG07460.1"/>
    <property type="molecule type" value="Genomic_DNA"/>
</dbReference>